<accession>A0A9E6MIA0</accession>
<dbReference type="Proteomes" id="UP000595296">
    <property type="component" value="Chromosome"/>
</dbReference>
<dbReference type="SUPFAM" id="SSF103515">
    <property type="entry name" value="Autotransporter"/>
    <property type="match status" value="1"/>
</dbReference>
<name>A0A9E6MIA0_9RICK</name>
<dbReference type="EMBL" id="CP060138">
    <property type="protein sequence ID" value="QQV75346.1"/>
    <property type="molecule type" value="Genomic_DNA"/>
</dbReference>
<gene>
    <name evidence="1" type="primary">sca2_2</name>
    <name evidence="1" type="ORF">H6P87_00899</name>
</gene>
<sequence length="107" mass="11949">MWAGIVGGSIALAPQRVISDISVTPSLQGSVENYFNSKSKKLNTKVKWKDKEVNETVMLPKQPKIGYNIGASVLTEKNNVSVTLEYNCHLQKKYQSHQGFVKLKVKL</sequence>
<dbReference type="InterPro" id="IPR036709">
    <property type="entry name" value="Autotransporte_beta_dom_sf"/>
</dbReference>
<organism evidence="1 2">
    <name type="scientific">Rickettsia tillamookensis</name>
    <dbReference type="NCBI Taxonomy" id="2761623"/>
    <lineage>
        <taxon>Bacteria</taxon>
        <taxon>Pseudomonadati</taxon>
        <taxon>Pseudomonadota</taxon>
        <taxon>Alphaproteobacteria</taxon>
        <taxon>Rickettsiales</taxon>
        <taxon>Rickettsiaceae</taxon>
        <taxon>Rickettsieae</taxon>
        <taxon>Rickettsia</taxon>
        <taxon>spotted fever group</taxon>
    </lineage>
</organism>
<evidence type="ECO:0000313" key="1">
    <source>
        <dbReference type="EMBL" id="QQV75346.1"/>
    </source>
</evidence>
<evidence type="ECO:0000313" key="2">
    <source>
        <dbReference type="Proteomes" id="UP000595296"/>
    </source>
</evidence>
<reference evidence="1 2" key="1">
    <citation type="journal article" date="2021" name="Int. J. Syst. Evol. Microbiol.">
        <title>Characterization of a novel transitional group Rickettsia species (Rickettsia tillamookensis sp. nov.) from the western black-legged tick, Ixodes pacificus.</title>
        <authorList>
            <person name="Gauthier D.T."/>
            <person name="Karpathy S.E."/>
            <person name="Grizzard S.L."/>
            <person name="Batra D."/>
            <person name="Rowe L.A."/>
            <person name="Paddock C.D."/>
        </authorList>
    </citation>
    <scope>NUCLEOTIDE SEQUENCE [LARGE SCALE GENOMIC DNA]</scope>
    <source>
        <strain evidence="1 2">Tillamook 23</strain>
    </source>
</reference>
<keyword evidence="2" id="KW-1185">Reference proteome</keyword>
<proteinExistence type="predicted"/>
<protein>
    <submittedName>
        <fullName evidence="1">Surface cell antigen sca2</fullName>
    </submittedName>
</protein>